<proteinExistence type="predicted"/>
<evidence type="ECO:0000313" key="2">
    <source>
        <dbReference type="Proteomes" id="UP000554482"/>
    </source>
</evidence>
<feature type="non-terminal residue" evidence="1">
    <location>
        <position position="1"/>
    </location>
</feature>
<name>A0A7J6WDZ8_THATH</name>
<dbReference type="Proteomes" id="UP000554482">
    <property type="component" value="Unassembled WGS sequence"/>
</dbReference>
<reference evidence="1 2" key="1">
    <citation type="submission" date="2020-06" db="EMBL/GenBank/DDBJ databases">
        <title>Transcriptomic and genomic resources for Thalictrum thalictroides and T. hernandezii: Facilitating candidate gene discovery in an emerging model plant lineage.</title>
        <authorList>
            <person name="Arias T."/>
            <person name="Riano-Pachon D.M."/>
            <person name="Di Stilio V.S."/>
        </authorList>
    </citation>
    <scope>NUCLEOTIDE SEQUENCE [LARGE SCALE GENOMIC DNA]</scope>
    <source>
        <strain evidence="2">cv. WT478/WT964</strain>
        <tissue evidence="1">Leaves</tissue>
    </source>
</reference>
<keyword evidence="2" id="KW-1185">Reference proteome</keyword>
<accession>A0A7J6WDZ8</accession>
<evidence type="ECO:0000313" key="1">
    <source>
        <dbReference type="EMBL" id="KAF5195137.1"/>
    </source>
</evidence>
<comment type="caution">
    <text evidence="1">The sequence shown here is derived from an EMBL/GenBank/DDBJ whole genome shotgun (WGS) entry which is preliminary data.</text>
</comment>
<sequence>WLTSSTTTSAASTLDKTMQLYCQSRSSVPDMEAVHDFQATENGRKRKMKC</sequence>
<dbReference type="EMBL" id="JABWDY010017772">
    <property type="protein sequence ID" value="KAF5195137.1"/>
    <property type="molecule type" value="Genomic_DNA"/>
</dbReference>
<organism evidence="1 2">
    <name type="scientific">Thalictrum thalictroides</name>
    <name type="common">Rue-anemone</name>
    <name type="synonym">Anemone thalictroides</name>
    <dbReference type="NCBI Taxonomy" id="46969"/>
    <lineage>
        <taxon>Eukaryota</taxon>
        <taxon>Viridiplantae</taxon>
        <taxon>Streptophyta</taxon>
        <taxon>Embryophyta</taxon>
        <taxon>Tracheophyta</taxon>
        <taxon>Spermatophyta</taxon>
        <taxon>Magnoliopsida</taxon>
        <taxon>Ranunculales</taxon>
        <taxon>Ranunculaceae</taxon>
        <taxon>Thalictroideae</taxon>
        <taxon>Thalictrum</taxon>
    </lineage>
</organism>
<gene>
    <name evidence="1" type="ORF">FRX31_015276</name>
</gene>
<dbReference type="AlphaFoldDB" id="A0A7J6WDZ8"/>
<protein>
    <submittedName>
        <fullName evidence="1">Uncharacterized protein</fullName>
    </submittedName>
</protein>